<dbReference type="EMBL" id="JJPJ01000091">
    <property type="protein sequence ID" value="KKG61019.1"/>
    <property type="molecule type" value="Genomic_DNA"/>
</dbReference>
<dbReference type="EMBL" id="JJQO01000301">
    <property type="protein sequence ID" value="KKH60098.1"/>
    <property type="molecule type" value="Genomic_DNA"/>
</dbReference>
<evidence type="ECO:0000313" key="28">
    <source>
        <dbReference type="Proteomes" id="UP000034021"/>
    </source>
</evidence>
<evidence type="ECO:0000313" key="14">
    <source>
        <dbReference type="EMBL" id="KKH70498.1"/>
    </source>
</evidence>
<evidence type="ECO:0000313" key="22">
    <source>
        <dbReference type="EMBL" id="KKI04148.1"/>
    </source>
</evidence>
<dbReference type="Proteomes" id="UP000033885">
    <property type="component" value="Unassembled WGS sequence"/>
</dbReference>
<evidence type="ECO:0000313" key="10">
    <source>
        <dbReference type="EMBL" id="KKH41506.1"/>
    </source>
</evidence>
<dbReference type="EMBL" id="JJQW01000086">
    <property type="protein sequence ID" value="KKH86964.1"/>
    <property type="molecule type" value="Genomic_DNA"/>
</dbReference>
<keyword evidence="1" id="KW-0812">Transmembrane</keyword>
<dbReference type="EMBL" id="JJPK01000039">
    <property type="protein sequence ID" value="KKG63298.1"/>
    <property type="molecule type" value="Genomic_DNA"/>
</dbReference>
<evidence type="ECO:0000313" key="4">
    <source>
        <dbReference type="EMBL" id="KKG61019.1"/>
    </source>
</evidence>
<dbReference type="Proteomes" id="UP000034253">
    <property type="component" value="Unassembled WGS sequence"/>
</dbReference>
<gene>
    <name evidence="2" type="ORF">DU31_05510</name>
    <name evidence="3" type="ORF">DU33_10750</name>
    <name evidence="5" type="ORF">DU45_15165</name>
    <name evidence="10" type="ORF">DU50_18155</name>
    <name evidence="9" type="ORF">DU54_07960</name>
    <name evidence="8" type="ORF">DU56_16450</name>
    <name evidence="4" type="ORF">DU64_10530</name>
    <name evidence="6" type="ORF">DU66_15155</name>
    <name evidence="7" type="ORF">DU68_10370</name>
    <name evidence="14" type="ORF">DU73_14035</name>
    <name evidence="13" type="ORF">DU75_05190</name>
    <name evidence="12" type="ORF">DU76_05080</name>
    <name evidence="15" type="ORF">DU77_04920</name>
    <name evidence="17" type="ORF">DU78_13735</name>
    <name evidence="21" type="ORF">DU79_20490</name>
    <name evidence="22" type="ORF">DU81_04420</name>
    <name evidence="18" type="ORF">DU82_11285</name>
    <name evidence="23" type="ORF">DU83_11080</name>
    <name evidence="20" type="ORF">DU84_08550</name>
    <name evidence="11" type="ORF">DU85_10255</name>
    <name evidence="16" type="ORF">DU86_05855</name>
    <name evidence="19" type="ORF">DU88_07455</name>
</gene>
<evidence type="ECO:0000313" key="8">
    <source>
        <dbReference type="EMBL" id="KKH04096.1"/>
    </source>
</evidence>
<feature type="transmembrane region" description="Helical" evidence="1">
    <location>
        <begin position="50"/>
        <end position="70"/>
    </location>
</feature>
<evidence type="ECO:0000313" key="9">
    <source>
        <dbReference type="EMBL" id="KKH36825.1"/>
    </source>
</evidence>
<dbReference type="Proteomes" id="UP000033814">
    <property type="component" value="Unassembled WGS sequence"/>
</dbReference>
<evidence type="ECO:0000313" key="24">
    <source>
        <dbReference type="Proteomes" id="UP000033814"/>
    </source>
</evidence>
<dbReference type="EMBL" id="JJPI01000141">
    <property type="protein sequence ID" value="KKG50228.1"/>
    <property type="molecule type" value="Genomic_DNA"/>
</dbReference>
<evidence type="ECO:0000313" key="36">
    <source>
        <dbReference type="Proteomes" id="UP000034547"/>
    </source>
</evidence>
<dbReference type="EMBL" id="JJQH01000072">
    <property type="protein sequence ID" value="KKH41506.1"/>
    <property type="molecule type" value="Genomic_DNA"/>
</dbReference>
<dbReference type="Proteomes" id="UP000034142">
    <property type="component" value="Unassembled WGS sequence"/>
</dbReference>
<evidence type="ECO:0000313" key="25">
    <source>
        <dbReference type="Proteomes" id="UP000033835"/>
    </source>
</evidence>
<evidence type="ECO:0000313" key="40">
    <source>
        <dbReference type="Proteomes" id="UP000034758"/>
    </source>
</evidence>
<evidence type="ECO:0000313" key="42">
    <source>
        <dbReference type="Proteomes" id="UP000034872"/>
    </source>
</evidence>
<evidence type="ECO:0000313" key="41">
    <source>
        <dbReference type="Proteomes" id="UP000034842"/>
    </source>
</evidence>
<dbReference type="Proteomes" id="UP000034668">
    <property type="component" value="Unassembled WGS sequence"/>
</dbReference>
<evidence type="ECO:0000313" key="11">
    <source>
        <dbReference type="EMBL" id="KKH51824.1"/>
    </source>
</evidence>
<evidence type="ECO:0000313" key="21">
    <source>
        <dbReference type="EMBL" id="KKH98490.1"/>
    </source>
</evidence>
<dbReference type="Proteomes" id="UP000034937">
    <property type="component" value="Unassembled WGS sequence"/>
</dbReference>
<evidence type="ECO:0000313" key="13">
    <source>
        <dbReference type="EMBL" id="KKH60098.1"/>
    </source>
</evidence>
<dbReference type="EMBL" id="JJQS01000015">
    <property type="protein sequence ID" value="KKH78200.1"/>
    <property type="molecule type" value="Genomic_DNA"/>
</dbReference>
<dbReference type="Proteomes" id="UP000034872">
    <property type="component" value="Unassembled WGS sequence"/>
</dbReference>
<evidence type="ECO:0000313" key="15">
    <source>
        <dbReference type="EMBL" id="KKH78200.1"/>
    </source>
</evidence>
<evidence type="ECO:0000313" key="7">
    <source>
        <dbReference type="EMBL" id="KKH02069.1"/>
    </source>
</evidence>
<dbReference type="EMBL" id="JJQM01000084">
    <property type="protein sequence ID" value="KKH55091.1"/>
    <property type="molecule type" value="Genomic_DNA"/>
</dbReference>
<dbReference type="EMBL" id="JJRA01000070">
    <property type="protein sequence ID" value="KKI04148.1"/>
    <property type="molecule type" value="Genomic_DNA"/>
</dbReference>
<evidence type="ECO:0000313" key="33">
    <source>
        <dbReference type="Proteomes" id="UP000034253"/>
    </source>
</evidence>
<dbReference type="Proteomes" id="UP000034188">
    <property type="component" value="Unassembled WGS sequence"/>
</dbReference>
<proteinExistence type="predicted"/>
<dbReference type="Proteomes" id="UP000034758">
    <property type="component" value="Unassembled WGS sequence"/>
</dbReference>
<protein>
    <submittedName>
        <fullName evidence="7">Uncharacterized protein</fullName>
    </submittedName>
</protein>
<dbReference type="GeneID" id="24865294"/>
<dbReference type="EMBL" id="JJQT01000017">
    <property type="protein sequence ID" value="KKH82942.1"/>
    <property type="molecule type" value="Genomic_DNA"/>
</dbReference>
<dbReference type="EMBL" id="JJQG01000114">
    <property type="protein sequence ID" value="KKH36825.1"/>
    <property type="molecule type" value="Genomic_DNA"/>
</dbReference>
<evidence type="ECO:0000313" key="39">
    <source>
        <dbReference type="Proteomes" id="UP000034692"/>
    </source>
</evidence>
<dbReference type="EMBL" id="JJQJ01000048">
    <property type="protein sequence ID" value="KKH51824.1"/>
    <property type="molecule type" value="Genomic_DNA"/>
</dbReference>
<dbReference type="Proteomes" id="UP000033864">
    <property type="component" value="Unassembled WGS sequence"/>
</dbReference>
<name>A0A0F8LPV5_METMZ</name>
<dbReference type="Proteomes" id="UP000034547">
    <property type="component" value="Unassembled WGS sequence"/>
</dbReference>
<dbReference type="Proteomes" id="UP000034021">
    <property type="component" value="Unassembled WGS sequence"/>
</dbReference>
<dbReference type="RefSeq" id="WP_048038777.1">
    <property type="nucleotide sequence ID" value="NZ_JBLVWA010000260.1"/>
</dbReference>
<evidence type="ECO:0000313" key="20">
    <source>
        <dbReference type="EMBL" id="KKH96645.1"/>
    </source>
</evidence>
<evidence type="ECO:0000313" key="2">
    <source>
        <dbReference type="EMBL" id="KKG02504.1"/>
    </source>
</evidence>
<dbReference type="Proteomes" id="UP000034925">
    <property type="component" value="Unassembled WGS sequence"/>
</dbReference>
<evidence type="ECO:0000313" key="6">
    <source>
        <dbReference type="EMBL" id="KKG97777.1"/>
    </source>
</evidence>
<dbReference type="EMBL" id="JJRB01000013">
    <property type="protein sequence ID" value="KKI06345.1"/>
    <property type="molecule type" value="Genomic_DNA"/>
</dbReference>
<sequence>MDQQTYIVTFEGVSPSDAQHYAEELQDVLLDATPDITVKRRRADPLTQDFGTTLILILGAPAVVAVVNAVRDWLIRRNSASLIWKTADGELMIQGISSKNVAELAQFLVGKQ</sequence>
<dbReference type="EMBL" id="JJQP01000021">
    <property type="protein sequence ID" value="KKH70498.1"/>
    <property type="molecule type" value="Genomic_DNA"/>
</dbReference>
<keyword evidence="1" id="KW-0472">Membrane</keyword>
<evidence type="ECO:0000256" key="1">
    <source>
        <dbReference type="SAM" id="Phobius"/>
    </source>
</evidence>
<evidence type="ECO:0000313" key="23">
    <source>
        <dbReference type="EMBL" id="KKI06345.1"/>
    </source>
</evidence>
<evidence type="ECO:0000313" key="12">
    <source>
        <dbReference type="EMBL" id="KKH55091.1"/>
    </source>
</evidence>
<dbReference type="Proteomes" id="UP000034040">
    <property type="component" value="Unassembled WGS sequence"/>
</dbReference>
<reference evidence="24 25" key="1">
    <citation type="journal article" date="2015" name="ISME J.">
        <title>Genomic and phenotypic differentiation among Methanosarcina mazei populations from Columbia River sediment.</title>
        <authorList>
            <person name="Youngblut N.D."/>
            <person name="Wirth J.S."/>
            <person name="Henriksen J.R."/>
            <person name="Smith M."/>
            <person name="Simon H."/>
            <person name="Metcalf W.W."/>
            <person name="Whitaker R.J."/>
        </authorList>
    </citation>
    <scope>NUCLEOTIDE SEQUENCE [LARGE SCALE GENOMIC DNA]</scope>
    <source>
        <strain evidence="9 40">1.H.A.1A.1</strain>
        <strain evidence="10 28">1.H.A.1A.3</strain>
        <strain evidence="11 26">1.H.A.1A.6</strain>
        <strain evidence="12 32">1.H.A.2.3</strain>
        <strain evidence="13 39">1.H.A.2.7</strain>
        <strain evidence="14">1.H.A.2.8</strain>
        <strain evidence="16 43">1.H.M.1A.1</strain>
        <strain evidence="15 29">1.H.M.1A.2</strain>
        <strain evidence="17 41">1.H.M.1A.3</strain>
        <strain evidence="18 24">1.H.M.2.2</strain>
        <strain evidence="19 44">1.H.M.2.3</strain>
        <strain evidence="21 38">1.H.M.2.4</strain>
        <strain evidence="20 42">1.H.T.2.1</strain>
        <strain evidence="22 27">1.H.T.2.3</strain>
        <strain evidence="23 36">1.H.T.2.5</strain>
        <strain evidence="2 30">2.F.A.2.3</strain>
        <strain evidence="3 31">3.F.T.1A.1</strain>
        <strain evidence="4 34">3.F.T.1A.2</strain>
        <strain evidence="5 37">3.F.T.1A.4</strain>
        <strain evidence="6 35">3.H.M.1B.1</strain>
        <strain evidence="7 25">3.H.M.1B.2</strain>
        <strain evidence="8 33">3.H.M.1B.5</strain>
    </source>
</reference>
<dbReference type="EMBL" id="JJOR01000111">
    <property type="protein sequence ID" value="KKG02504.1"/>
    <property type="molecule type" value="Genomic_DNA"/>
</dbReference>
<dbReference type="Proteomes" id="UP000034232">
    <property type="component" value="Unassembled WGS sequence"/>
</dbReference>
<evidence type="ECO:0000313" key="27">
    <source>
        <dbReference type="Proteomes" id="UP000033885"/>
    </source>
</evidence>
<evidence type="ECO:0000313" key="38">
    <source>
        <dbReference type="Proteomes" id="UP000034668"/>
    </source>
</evidence>
<dbReference type="EMBL" id="JJQR01000009">
    <property type="protein sequence ID" value="KKH79080.1"/>
    <property type="molecule type" value="Genomic_DNA"/>
</dbReference>
<evidence type="ECO:0000313" key="31">
    <source>
        <dbReference type="Proteomes" id="UP000034188"/>
    </source>
</evidence>
<evidence type="ECO:0000313" key="26">
    <source>
        <dbReference type="Proteomes" id="UP000033864"/>
    </source>
</evidence>
<evidence type="ECO:0000313" key="5">
    <source>
        <dbReference type="EMBL" id="KKG63298.1"/>
    </source>
</evidence>
<evidence type="ECO:0000313" key="30">
    <source>
        <dbReference type="Proteomes" id="UP000034142"/>
    </source>
</evidence>
<dbReference type="Proteomes" id="UP000034566">
    <property type="component" value="Unassembled WGS sequence"/>
</dbReference>
<evidence type="ECO:0000313" key="37">
    <source>
        <dbReference type="Proteomes" id="UP000034566"/>
    </source>
</evidence>
<evidence type="ECO:0000313" key="34">
    <source>
        <dbReference type="Proteomes" id="UP000034279"/>
    </source>
</evidence>
<dbReference type="Proteomes" id="UP000034692">
    <property type="component" value="Unassembled WGS sequence"/>
</dbReference>
<dbReference type="Proteomes" id="UP000033835">
    <property type="component" value="Unassembled WGS sequence"/>
</dbReference>
<accession>A0A0F8LPV5</accession>
<dbReference type="EMBL" id="JJPV01000036">
    <property type="protein sequence ID" value="KKH02069.1"/>
    <property type="molecule type" value="Genomic_DNA"/>
</dbReference>
<evidence type="ECO:0000313" key="29">
    <source>
        <dbReference type="Proteomes" id="UP000034040"/>
    </source>
</evidence>
<dbReference type="Proteomes" id="UP000034842">
    <property type="component" value="Unassembled WGS sequence"/>
</dbReference>
<dbReference type="EMBL" id="JJPU01000086">
    <property type="protein sequence ID" value="KKG97777.1"/>
    <property type="molecule type" value="Genomic_DNA"/>
</dbReference>
<evidence type="ECO:0000313" key="43">
    <source>
        <dbReference type="Proteomes" id="UP000034925"/>
    </source>
</evidence>
<keyword evidence="1" id="KW-1133">Transmembrane helix</keyword>
<dbReference type="AlphaFoldDB" id="A0A0F8LPV5"/>
<comment type="caution">
    <text evidence="7">The sequence shown here is derived from an EMBL/GenBank/DDBJ whole genome shotgun (WGS) entry which is preliminary data.</text>
</comment>
<evidence type="ECO:0000313" key="17">
    <source>
        <dbReference type="EMBL" id="KKH82942.1"/>
    </source>
</evidence>
<evidence type="ECO:0000313" key="19">
    <source>
        <dbReference type="EMBL" id="KKH86964.1"/>
    </source>
</evidence>
<dbReference type="EMBL" id="JJQX01000042">
    <property type="protein sequence ID" value="KKH98490.1"/>
    <property type="molecule type" value="Genomic_DNA"/>
</dbReference>
<evidence type="ECO:0000313" key="44">
    <source>
        <dbReference type="Proteomes" id="UP000034937"/>
    </source>
</evidence>
<dbReference type="Proteomes" id="UP000034468">
    <property type="component" value="Unassembled WGS sequence"/>
</dbReference>
<evidence type="ECO:0000313" key="3">
    <source>
        <dbReference type="EMBL" id="KKG50228.1"/>
    </source>
</evidence>
<evidence type="ECO:0000313" key="18">
    <source>
        <dbReference type="EMBL" id="KKH86442.1"/>
    </source>
</evidence>
<organism evidence="7 25">
    <name type="scientific">Methanosarcina mazei</name>
    <name type="common">Methanosarcina frisia</name>
    <dbReference type="NCBI Taxonomy" id="2209"/>
    <lineage>
        <taxon>Archaea</taxon>
        <taxon>Methanobacteriati</taxon>
        <taxon>Methanobacteriota</taxon>
        <taxon>Stenosarchaea group</taxon>
        <taxon>Methanomicrobia</taxon>
        <taxon>Methanosarcinales</taxon>
        <taxon>Methanosarcinaceae</taxon>
        <taxon>Methanosarcina</taxon>
    </lineage>
</organism>
<evidence type="ECO:0000313" key="16">
    <source>
        <dbReference type="EMBL" id="KKH79080.1"/>
    </source>
</evidence>
<dbReference type="Proteomes" id="UP000034279">
    <property type="component" value="Unassembled WGS sequence"/>
</dbReference>
<dbReference type="EMBL" id="JJPW01000005">
    <property type="protein sequence ID" value="KKH04096.1"/>
    <property type="molecule type" value="Genomic_DNA"/>
</dbReference>
<dbReference type="PATRIC" id="fig|2209.42.peg.2376"/>
<dbReference type="EMBL" id="JJQZ01000071">
    <property type="protein sequence ID" value="KKH96645.1"/>
    <property type="molecule type" value="Genomic_DNA"/>
</dbReference>
<evidence type="ECO:0000313" key="32">
    <source>
        <dbReference type="Proteomes" id="UP000034232"/>
    </source>
</evidence>
<dbReference type="EMBL" id="JJQV01000009">
    <property type="protein sequence ID" value="KKH86442.1"/>
    <property type="molecule type" value="Genomic_DNA"/>
</dbReference>
<evidence type="ECO:0000313" key="35">
    <source>
        <dbReference type="Proteomes" id="UP000034468"/>
    </source>
</evidence>